<dbReference type="GO" id="GO:0045039">
    <property type="term" value="P:protein insertion into mitochondrial inner membrane"/>
    <property type="evidence" value="ECO:0007669"/>
    <property type="project" value="UniProtKB-ARBA"/>
</dbReference>
<dbReference type="InterPro" id="IPR035427">
    <property type="entry name" value="Tim10-like_dom_sf"/>
</dbReference>
<evidence type="ECO:0000256" key="3">
    <source>
        <dbReference type="ARBA" id="ARBA00022723"/>
    </source>
</evidence>
<proteinExistence type="inferred from homology"/>
<dbReference type="FunFam" id="1.10.287.810:FF:000001">
    <property type="entry name" value="mitochondrial import inner membrane translocase subunit TIM13"/>
    <property type="match status" value="1"/>
</dbReference>
<dbReference type="GO" id="GO:0015031">
    <property type="term" value="P:protein transport"/>
    <property type="evidence" value="ECO:0007669"/>
    <property type="project" value="UniProtKB-KW"/>
</dbReference>
<comment type="subunit">
    <text evidence="10">Heterohexamer.</text>
</comment>
<feature type="domain" description="Tim10-like" evidence="11">
    <location>
        <begin position="18"/>
        <end position="78"/>
    </location>
</feature>
<keyword evidence="4" id="KW-0862">Zinc</keyword>
<dbReference type="SUPFAM" id="SSF144122">
    <property type="entry name" value="Tim10-like"/>
    <property type="match status" value="1"/>
</dbReference>
<evidence type="ECO:0000256" key="8">
    <source>
        <dbReference type="ARBA" id="ARBA00023157"/>
    </source>
</evidence>
<keyword evidence="2 10" id="KW-0813">Transport</keyword>
<sequence length="91" mass="10155">MSNSMPMDNAQRQQIMEQVNMQVEMAKLKQLLEGVQDKCFKMCVSKPGSSLASSEQKCLGQCMDRYLDAVQVVEKTYINRLQQEGGGASGF</sequence>
<organism evidence="12 13">
    <name type="scientific">Bugula neritina</name>
    <name type="common">Brown bryozoan</name>
    <name type="synonym">Sertularia neritina</name>
    <dbReference type="NCBI Taxonomy" id="10212"/>
    <lineage>
        <taxon>Eukaryota</taxon>
        <taxon>Metazoa</taxon>
        <taxon>Spiralia</taxon>
        <taxon>Lophotrochozoa</taxon>
        <taxon>Bryozoa</taxon>
        <taxon>Gymnolaemata</taxon>
        <taxon>Cheilostomatida</taxon>
        <taxon>Flustrina</taxon>
        <taxon>Buguloidea</taxon>
        <taxon>Bugulidae</taxon>
        <taxon>Bugula</taxon>
    </lineage>
</organism>
<evidence type="ECO:0000256" key="7">
    <source>
        <dbReference type="ARBA" id="ARBA00023128"/>
    </source>
</evidence>
<evidence type="ECO:0000256" key="1">
    <source>
        <dbReference type="ARBA" id="ARBA00006720"/>
    </source>
</evidence>
<dbReference type="EMBL" id="VXIV02001172">
    <property type="protein sequence ID" value="KAF6034033.1"/>
    <property type="molecule type" value="Genomic_DNA"/>
</dbReference>
<protein>
    <recommendedName>
        <fullName evidence="10">Mitochondrial import inner membrane translocase subunit</fullName>
    </recommendedName>
</protein>
<dbReference type="Pfam" id="PF02953">
    <property type="entry name" value="zf-Tim10_DDP"/>
    <property type="match status" value="1"/>
</dbReference>
<evidence type="ECO:0000256" key="6">
    <source>
        <dbReference type="ARBA" id="ARBA00023010"/>
    </source>
</evidence>
<keyword evidence="6 10" id="KW-0811">Translocation</keyword>
<keyword evidence="5 10" id="KW-0653">Protein transport</keyword>
<accession>A0A7J7K754</accession>
<gene>
    <name evidence="12" type="ORF">EB796_007660</name>
</gene>
<dbReference type="GO" id="GO:0005743">
    <property type="term" value="C:mitochondrial inner membrane"/>
    <property type="evidence" value="ECO:0007669"/>
    <property type="project" value="UniProtKB-SubCell"/>
</dbReference>
<dbReference type="AlphaFoldDB" id="A0A7J7K754"/>
<comment type="function">
    <text evidence="10">Mitochondrial intermembrane chaperone that participates in the import and insertion of some multi-pass transmembrane proteins into the mitochondrial inner membrane. Also required for the transfer of beta-barrel precursors from the TOM complex to the sorting and assembly machinery (SAM complex) of the outer membrane. Acts as a chaperone-like protein that protects the hydrophobic precursors from aggregation and guide them through the mitochondrial intermembrane space.</text>
</comment>
<evidence type="ECO:0000256" key="10">
    <source>
        <dbReference type="RuleBase" id="RU367043"/>
    </source>
</evidence>
<comment type="domain">
    <text evidence="10">The twin CX3C motif contains 4 conserved Cys residues that form 2 disulfide bonds in the mitochondrial intermembrane space.</text>
</comment>
<evidence type="ECO:0000256" key="4">
    <source>
        <dbReference type="ARBA" id="ARBA00022833"/>
    </source>
</evidence>
<keyword evidence="10" id="KW-0472">Membrane</keyword>
<name>A0A7J7K754_BUGNE</name>
<evidence type="ECO:0000256" key="9">
    <source>
        <dbReference type="ARBA" id="ARBA00023186"/>
    </source>
</evidence>
<evidence type="ECO:0000256" key="5">
    <source>
        <dbReference type="ARBA" id="ARBA00022927"/>
    </source>
</evidence>
<evidence type="ECO:0000256" key="2">
    <source>
        <dbReference type="ARBA" id="ARBA00022448"/>
    </source>
</evidence>
<keyword evidence="7 10" id="KW-0496">Mitochondrion</keyword>
<comment type="similarity">
    <text evidence="1 10">Belongs to the small Tim family.</text>
</comment>
<evidence type="ECO:0000313" key="13">
    <source>
        <dbReference type="Proteomes" id="UP000593567"/>
    </source>
</evidence>
<reference evidence="12" key="1">
    <citation type="submission" date="2020-06" db="EMBL/GenBank/DDBJ databases">
        <title>Draft genome of Bugula neritina, a colonial animal packing powerful symbionts and potential medicines.</title>
        <authorList>
            <person name="Rayko M."/>
        </authorList>
    </citation>
    <scope>NUCLEOTIDE SEQUENCE [LARGE SCALE GENOMIC DNA]</scope>
    <source>
        <strain evidence="12">Kwan_BN1</strain>
    </source>
</reference>
<dbReference type="InterPro" id="IPR004217">
    <property type="entry name" value="Tim10-like"/>
</dbReference>
<keyword evidence="9 10" id="KW-0143">Chaperone</keyword>
<keyword evidence="10" id="KW-0999">Mitochondrion inner membrane</keyword>
<keyword evidence="8 10" id="KW-1015">Disulfide bond</keyword>
<dbReference type="Gene3D" id="1.10.287.810">
    <property type="entry name" value="Mitochondrial import inner membrane translocase subunit tim13 like domains"/>
    <property type="match status" value="1"/>
</dbReference>
<keyword evidence="3" id="KW-0479">Metal-binding</keyword>
<evidence type="ECO:0000313" key="12">
    <source>
        <dbReference type="EMBL" id="KAF6034033.1"/>
    </source>
</evidence>
<comment type="subcellular location">
    <subcellularLocation>
        <location evidence="10">Mitochondrion inner membrane</location>
        <topology evidence="10">Peripheral membrane protein</topology>
        <orientation evidence="10">Intermembrane side</orientation>
    </subcellularLocation>
</comment>
<dbReference type="Proteomes" id="UP000593567">
    <property type="component" value="Unassembled WGS sequence"/>
</dbReference>
<dbReference type="GO" id="GO:0046872">
    <property type="term" value="F:metal ion binding"/>
    <property type="evidence" value="ECO:0007669"/>
    <property type="project" value="UniProtKB-KW"/>
</dbReference>
<comment type="caution">
    <text evidence="12">The sequence shown here is derived from an EMBL/GenBank/DDBJ whole genome shotgun (WGS) entry which is preliminary data.</text>
</comment>
<keyword evidence="13" id="KW-1185">Reference proteome</keyword>
<evidence type="ECO:0000259" key="11">
    <source>
        <dbReference type="Pfam" id="PF02953"/>
    </source>
</evidence>
<dbReference type="OrthoDB" id="7813104at2759"/>
<dbReference type="GO" id="GO:0042719">
    <property type="term" value="C:mitochondrial intermembrane space chaperone complex"/>
    <property type="evidence" value="ECO:0007669"/>
    <property type="project" value="UniProtKB-ARBA"/>
</dbReference>